<feature type="domain" description="tRNA-splicing endonuclease subunit Sen54 N-terminal" evidence="4">
    <location>
        <begin position="56"/>
        <end position="120"/>
    </location>
</feature>
<evidence type="ECO:0000313" key="5">
    <source>
        <dbReference type="EMBL" id="CAG9786022.1"/>
    </source>
</evidence>
<feature type="compositionally biased region" description="Basic residues" evidence="3">
    <location>
        <begin position="504"/>
        <end position="513"/>
    </location>
</feature>
<dbReference type="Proteomes" id="UP001153714">
    <property type="component" value="Chromosome 15"/>
</dbReference>
<dbReference type="InterPro" id="IPR024336">
    <property type="entry name" value="tRNA_splic_suSen54_N"/>
</dbReference>
<gene>
    <name evidence="5" type="ORF">DIATSA_LOCUS4011</name>
</gene>
<dbReference type="EMBL" id="OU893346">
    <property type="protein sequence ID" value="CAG9786022.1"/>
    <property type="molecule type" value="Genomic_DNA"/>
</dbReference>
<dbReference type="OrthoDB" id="408683at2759"/>
<dbReference type="AlphaFoldDB" id="A0A9N9QYX7"/>
<dbReference type="Pfam" id="PF12928">
    <property type="entry name" value="tRNA_int_end_N2"/>
    <property type="match status" value="1"/>
</dbReference>
<keyword evidence="2" id="KW-0819">tRNA processing</keyword>
<dbReference type="GO" id="GO:0000379">
    <property type="term" value="P:tRNA-type intron splice site recognition and cleavage"/>
    <property type="evidence" value="ECO:0007669"/>
    <property type="project" value="TreeGrafter"/>
</dbReference>
<proteinExistence type="inferred from homology"/>
<feature type="compositionally biased region" description="Basic and acidic residues" evidence="3">
    <location>
        <begin position="228"/>
        <end position="246"/>
    </location>
</feature>
<feature type="region of interest" description="Disordered" evidence="3">
    <location>
        <begin position="492"/>
        <end position="513"/>
    </location>
</feature>
<sequence length="927" mass="107821">MSMDNIKMLSGEELLNKGITKLEVTLPILGLKDISPDGSWLEQKQIQSAVETRKHLIEAQRIEKRGVLSHAVWHEKLRLAEVTQLTGSHWQFYGHTKDRKLYLRPEEALFLMEVNCLLLTYNEIIVSLQQAYSLLLRDEVCINKYKVYSYLSRLGYKVFPHVNLNKENAKSKNKTEENCEIVIDKTQNETENAVDINKKECNDNELQETETSINEERCEPMQVENDTTENKCKQYSDNEENKKSNDESFVNDANDKSNSVPEYIKDNQEIHMDAESIDVEEKEMESTSQNDNETGGCIFYTNIQNDKNPLTKFIELKLKKLKSRQLKAHHNTDIHTHFDNLPNLLENRVVTVNVPKEELIPKNIFLNNLSYVLNLDNISSKNVTSPGSESRTYSISDEVNGDHVRRVTNSTQNRSQNIVVPPLYQTFRQNSGFRQFQYWRPRPNLNYFHFNLFFQRPFMTNLNTPRFQFYPRTHIPMFPRYFTSPTQINVSNNLHSQNKEENTRKRKRDTARKHHLESIKKLAERLHNLVSTGNTQTQNIEALQRLIHTYNIRYRTKIRLTNQFDIINDETIIETIELDDDDEEEAKRRRIDNGSSLRDLHLKKIRQIACRLRQLEKENKASPRHRRALSGLIRTYNKSYNADIYTNETNEILDRQSVTLDSSSEPDCVIEDNPVMKPGKKLRNPFSILKRLSEKQMSATSPTTSRQNNNNEDANESNKIQISENKVLDSTSANSWFPDPNDFGRPEVLSHDNMNIRIIESKKEEYVFEFLKDNAVEFNNWVEAKIAFLESIEETNAIFQTEAMKVNNVEIKSIIKSEDCTDMPTVLKKLSIIKRNNTTSIDINLSVDFDVYNRNVQNFRKSNCPTPHFRIVCLNDISPFPSSTDIASLHSKYKDDVMIVFAIVGFSSISFIQMYPVDSPVYTSSNN</sequence>
<feature type="region of interest" description="Disordered" evidence="3">
    <location>
        <begin position="203"/>
        <end position="262"/>
    </location>
</feature>
<reference evidence="5" key="2">
    <citation type="submission" date="2022-10" db="EMBL/GenBank/DDBJ databases">
        <authorList>
            <consortium name="ENA_rothamsted_submissions"/>
            <consortium name="culmorum"/>
            <person name="King R."/>
        </authorList>
    </citation>
    <scope>NUCLEOTIDE SEQUENCE</scope>
</reference>
<name>A0A9N9QYX7_9NEOP</name>
<accession>A0A9N9QYX7</accession>
<evidence type="ECO:0000256" key="2">
    <source>
        <dbReference type="ARBA" id="ARBA00022694"/>
    </source>
</evidence>
<feature type="region of interest" description="Disordered" evidence="3">
    <location>
        <begin position="663"/>
        <end position="721"/>
    </location>
</feature>
<comment type="similarity">
    <text evidence="1">Belongs to the SEN54 family.</text>
</comment>
<organism evidence="5 6">
    <name type="scientific">Diatraea saccharalis</name>
    <name type="common">sugarcane borer</name>
    <dbReference type="NCBI Taxonomy" id="40085"/>
    <lineage>
        <taxon>Eukaryota</taxon>
        <taxon>Metazoa</taxon>
        <taxon>Ecdysozoa</taxon>
        <taxon>Arthropoda</taxon>
        <taxon>Hexapoda</taxon>
        <taxon>Insecta</taxon>
        <taxon>Pterygota</taxon>
        <taxon>Neoptera</taxon>
        <taxon>Endopterygota</taxon>
        <taxon>Lepidoptera</taxon>
        <taxon>Glossata</taxon>
        <taxon>Ditrysia</taxon>
        <taxon>Pyraloidea</taxon>
        <taxon>Crambidae</taxon>
        <taxon>Crambinae</taxon>
        <taxon>Diatraea</taxon>
    </lineage>
</organism>
<dbReference type="InterPro" id="IPR024337">
    <property type="entry name" value="tRNA_splic_suSen54"/>
</dbReference>
<feature type="compositionally biased region" description="Polar residues" evidence="3">
    <location>
        <begin position="695"/>
        <end position="707"/>
    </location>
</feature>
<keyword evidence="6" id="KW-1185">Reference proteome</keyword>
<dbReference type="GO" id="GO:0000214">
    <property type="term" value="C:tRNA-intron endonuclease complex"/>
    <property type="evidence" value="ECO:0007669"/>
    <property type="project" value="TreeGrafter"/>
</dbReference>
<dbReference type="PANTHER" id="PTHR21027">
    <property type="entry name" value="TRNA-SPLICING ENDONUCLEASE SUBUNIT SEN54"/>
    <property type="match status" value="1"/>
</dbReference>
<evidence type="ECO:0000256" key="3">
    <source>
        <dbReference type="SAM" id="MobiDB-lite"/>
    </source>
</evidence>
<reference evidence="5" key="1">
    <citation type="submission" date="2021-12" db="EMBL/GenBank/DDBJ databases">
        <authorList>
            <person name="King R."/>
        </authorList>
    </citation>
    <scope>NUCLEOTIDE SEQUENCE</scope>
</reference>
<evidence type="ECO:0000259" key="4">
    <source>
        <dbReference type="Pfam" id="PF12928"/>
    </source>
</evidence>
<evidence type="ECO:0000313" key="6">
    <source>
        <dbReference type="Proteomes" id="UP001153714"/>
    </source>
</evidence>
<evidence type="ECO:0000256" key="1">
    <source>
        <dbReference type="ARBA" id="ARBA00005736"/>
    </source>
</evidence>
<protein>
    <recommendedName>
        <fullName evidence="4">tRNA-splicing endonuclease subunit Sen54 N-terminal domain-containing protein</fullName>
    </recommendedName>
</protein>
<dbReference type="PANTHER" id="PTHR21027:SF1">
    <property type="entry name" value="TRNA-SPLICING ENDONUCLEASE SUBUNIT SEN54"/>
    <property type="match status" value="1"/>
</dbReference>